<gene>
    <name evidence="2" type="primary">RF55_26595</name>
    <name evidence="2" type="ORF">NPIL_511871</name>
</gene>
<dbReference type="InterPro" id="IPR013103">
    <property type="entry name" value="RVT_2"/>
</dbReference>
<feature type="domain" description="Reverse transcriptase Ty1/copia-type" evidence="1">
    <location>
        <begin position="12"/>
        <end position="78"/>
    </location>
</feature>
<dbReference type="Proteomes" id="UP000887013">
    <property type="component" value="Unassembled WGS sequence"/>
</dbReference>
<evidence type="ECO:0000259" key="1">
    <source>
        <dbReference type="Pfam" id="PF07727"/>
    </source>
</evidence>
<dbReference type="EMBL" id="BMAW01040366">
    <property type="protein sequence ID" value="GFU59420.1"/>
    <property type="molecule type" value="Genomic_DNA"/>
</dbReference>
<organism evidence="2 3">
    <name type="scientific">Nephila pilipes</name>
    <name type="common">Giant wood spider</name>
    <name type="synonym">Nephila maculata</name>
    <dbReference type="NCBI Taxonomy" id="299642"/>
    <lineage>
        <taxon>Eukaryota</taxon>
        <taxon>Metazoa</taxon>
        <taxon>Ecdysozoa</taxon>
        <taxon>Arthropoda</taxon>
        <taxon>Chelicerata</taxon>
        <taxon>Arachnida</taxon>
        <taxon>Araneae</taxon>
        <taxon>Araneomorphae</taxon>
        <taxon>Entelegynae</taxon>
        <taxon>Araneoidea</taxon>
        <taxon>Nephilidae</taxon>
        <taxon>Nephila</taxon>
    </lineage>
</organism>
<dbReference type="OrthoDB" id="411615at2759"/>
<sequence length="78" mass="8869">MGIQKKIGPDGNIIQHKARFVAKGLNQKFGKDYDETFDPVVKHTTTRAFLTAAVYKSMHVKHVDIKRAFLLGDLREDI</sequence>
<evidence type="ECO:0000313" key="3">
    <source>
        <dbReference type="Proteomes" id="UP000887013"/>
    </source>
</evidence>
<accession>A0A8X6UXD0</accession>
<dbReference type="Pfam" id="PF07727">
    <property type="entry name" value="RVT_2"/>
    <property type="match status" value="1"/>
</dbReference>
<comment type="caution">
    <text evidence="2">The sequence shown here is derived from an EMBL/GenBank/DDBJ whole genome shotgun (WGS) entry which is preliminary data.</text>
</comment>
<proteinExistence type="predicted"/>
<protein>
    <submittedName>
        <fullName evidence="2">Retrotransposon ty1-copia subclass</fullName>
    </submittedName>
</protein>
<name>A0A8X6UXD0_NEPPI</name>
<keyword evidence="3" id="KW-1185">Reference proteome</keyword>
<dbReference type="AlphaFoldDB" id="A0A8X6UXD0"/>
<evidence type="ECO:0000313" key="2">
    <source>
        <dbReference type="EMBL" id="GFU59420.1"/>
    </source>
</evidence>
<reference evidence="2" key="1">
    <citation type="submission" date="2020-08" db="EMBL/GenBank/DDBJ databases">
        <title>Multicomponent nature underlies the extraordinary mechanical properties of spider dragline silk.</title>
        <authorList>
            <person name="Kono N."/>
            <person name="Nakamura H."/>
            <person name="Mori M."/>
            <person name="Yoshida Y."/>
            <person name="Ohtoshi R."/>
            <person name="Malay A.D."/>
            <person name="Moran D.A.P."/>
            <person name="Tomita M."/>
            <person name="Numata K."/>
            <person name="Arakawa K."/>
        </authorList>
    </citation>
    <scope>NUCLEOTIDE SEQUENCE</scope>
</reference>